<proteinExistence type="predicted"/>
<dbReference type="Proteomes" id="UP000824633">
    <property type="component" value="Chromosome"/>
</dbReference>
<keyword evidence="1" id="KW-0812">Transmembrane</keyword>
<reference evidence="3" key="1">
    <citation type="submission" date="2021-07" db="EMBL/GenBank/DDBJ databases">
        <title>Complete genome sequencing of a Clostridium isolate.</title>
        <authorList>
            <person name="Ueki A."/>
            <person name="Tonouchi A."/>
        </authorList>
    </citation>
    <scope>NUCLEOTIDE SEQUENCE [LARGE SCALE GENOMIC DNA]</scope>
    <source>
        <strain evidence="3">C5S11</strain>
    </source>
</reference>
<keyword evidence="1" id="KW-0472">Membrane</keyword>
<evidence type="ECO:0000256" key="1">
    <source>
        <dbReference type="SAM" id="Phobius"/>
    </source>
</evidence>
<organism evidence="2 3">
    <name type="scientific">Clostridium gelidum</name>
    <dbReference type="NCBI Taxonomy" id="704125"/>
    <lineage>
        <taxon>Bacteria</taxon>
        <taxon>Bacillati</taxon>
        <taxon>Bacillota</taxon>
        <taxon>Clostridia</taxon>
        <taxon>Eubacteriales</taxon>
        <taxon>Clostridiaceae</taxon>
        <taxon>Clostridium</taxon>
    </lineage>
</organism>
<feature type="transmembrane region" description="Helical" evidence="1">
    <location>
        <begin position="7"/>
        <end position="26"/>
    </location>
</feature>
<protein>
    <recommendedName>
        <fullName evidence="4">Lipoprotein</fullName>
    </recommendedName>
</protein>
<gene>
    <name evidence="2" type="ORF">psyc5s11_15220</name>
</gene>
<keyword evidence="1" id="KW-1133">Transmembrane helix</keyword>
<evidence type="ECO:0008006" key="4">
    <source>
        <dbReference type="Google" id="ProtNLM"/>
    </source>
</evidence>
<accession>A0ABN6IWU6</accession>
<evidence type="ECO:0000313" key="2">
    <source>
        <dbReference type="EMBL" id="BCZ45455.1"/>
    </source>
</evidence>
<sequence>MYIEVSTLCYGILIILAVVVLVYLILCLNKLNLLLKQISVFWNENSTNISETVKSMPIIANNAVELSENLKTTSDVIIEATSTAIDTKKEIVDHIEIITDIFKIIRGVWLK</sequence>
<keyword evidence="3" id="KW-1185">Reference proteome</keyword>
<evidence type="ECO:0000313" key="3">
    <source>
        <dbReference type="Proteomes" id="UP000824633"/>
    </source>
</evidence>
<dbReference type="EMBL" id="AP024849">
    <property type="protein sequence ID" value="BCZ45455.1"/>
    <property type="molecule type" value="Genomic_DNA"/>
</dbReference>
<name>A0ABN6IWU6_9CLOT</name>